<keyword evidence="1" id="KW-0547">Nucleotide-binding</keyword>
<evidence type="ECO:0000256" key="2">
    <source>
        <dbReference type="ARBA" id="ARBA00023134"/>
    </source>
</evidence>
<dbReference type="EMBL" id="LAZR01000643">
    <property type="protein sequence ID" value="KKN61855.1"/>
    <property type="molecule type" value="Genomic_DNA"/>
</dbReference>
<evidence type="ECO:0000256" key="1">
    <source>
        <dbReference type="ARBA" id="ARBA00022741"/>
    </source>
</evidence>
<dbReference type="Pfam" id="PF00025">
    <property type="entry name" value="Arf"/>
    <property type="match status" value="1"/>
</dbReference>
<dbReference type="SMART" id="SM00177">
    <property type="entry name" value="ARF"/>
    <property type="match status" value="1"/>
</dbReference>
<dbReference type="Gene3D" id="3.40.50.300">
    <property type="entry name" value="P-loop containing nucleotide triphosphate hydrolases"/>
    <property type="match status" value="1"/>
</dbReference>
<protein>
    <recommendedName>
        <fullName evidence="4">GTP-binding protein</fullName>
    </recommendedName>
</protein>
<dbReference type="InterPro" id="IPR027417">
    <property type="entry name" value="P-loop_NTPase"/>
</dbReference>
<dbReference type="GO" id="GO:0003924">
    <property type="term" value="F:GTPase activity"/>
    <property type="evidence" value="ECO:0007669"/>
    <property type="project" value="InterPro"/>
</dbReference>
<gene>
    <name evidence="3" type="ORF">LCGC14_0517870</name>
</gene>
<reference evidence="3" key="1">
    <citation type="journal article" date="2015" name="Nature">
        <title>Complex archaea that bridge the gap between prokaryotes and eukaryotes.</title>
        <authorList>
            <person name="Spang A."/>
            <person name="Saw J.H."/>
            <person name="Jorgensen S.L."/>
            <person name="Zaremba-Niedzwiedzka K."/>
            <person name="Martijn J."/>
            <person name="Lind A.E."/>
            <person name="van Eijk R."/>
            <person name="Schleper C."/>
            <person name="Guy L."/>
            <person name="Ettema T.J."/>
        </authorList>
    </citation>
    <scope>NUCLEOTIDE SEQUENCE</scope>
</reference>
<proteinExistence type="predicted"/>
<accession>A0A0F9RZH6</accession>
<dbReference type="PANTHER" id="PTHR11711">
    <property type="entry name" value="ADP RIBOSYLATION FACTOR-RELATED"/>
    <property type="match status" value="1"/>
</dbReference>
<comment type="caution">
    <text evidence="3">The sequence shown here is derived from an EMBL/GenBank/DDBJ whole genome shotgun (WGS) entry which is preliminary data.</text>
</comment>
<name>A0A0F9RZH6_9ZZZZ</name>
<sequence length="305" mass="34767">MLKNISILNGKDSYLNKDFAFAFKNPEAFPLMLKIIDEELTSRGFFDEELVIDIITLKIICYKMRDPFPLFVSLTYDDSSLPEQIIPKLQKLIKVIRNFLEKKNIKVDNIPGNINELFDNLSSPLIEDLLMLRPAKISVVGFDFVGKSSICEMILHGKVPRKYKETTHMKNYKSKLFGMPILIWDIPDQGDISENVWRSFILGSDAVIIVLDSTKKNVIESKLMVEVTDKIIPHAELLVVANKQDSDDALTPEEIENILGIKVFPFEANKVENSILIQTQTAKLLEIKAGGIDYSKEDFIIQRND</sequence>
<dbReference type="GO" id="GO:0005525">
    <property type="term" value="F:GTP binding"/>
    <property type="evidence" value="ECO:0007669"/>
    <property type="project" value="UniProtKB-KW"/>
</dbReference>
<organism evidence="3">
    <name type="scientific">marine sediment metagenome</name>
    <dbReference type="NCBI Taxonomy" id="412755"/>
    <lineage>
        <taxon>unclassified sequences</taxon>
        <taxon>metagenomes</taxon>
        <taxon>ecological metagenomes</taxon>
    </lineage>
</organism>
<keyword evidence="2" id="KW-0342">GTP-binding</keyword>
<dbReference type="InterPro" id="IPR024156">
    <property type="entry name" value="Small_GTPase_ARF"/>
</dbReference>
<dbReference type="AlphaFoldDB" id="A0A0F9RZH6"/>
<dbReference type="InterPro" id="IPR006689">
    <property type="entry name" value="Small_GTPase_ARF/SAR"/>
</dbReference>
<evidence type="ECO:0008006" key="4">
    <source>
        <dbReference type="Google" id="ProtNLM"/>
    </source>
</evidence>
<evidence type="ECO:0000313" key="3">
    <source>
        <dbReference type="EMBL" id="KKN61855.1"/>
    </source>
</evidence>
<dbReference type="SUPFAM" id="SSF52540">
    <property type="entry name" value="P-loop containing nucleoside triphosphate hydrolases"/>
    <property type="match status" value="1"/>
</dbReference>